<evidence type="ECO:0000259" key="2">
    <source>
        <dbReference type="Pfam" id="PF06580"/>
    </source>
</evidence>
<accession>A0ABV7ZT99</accession>
<reference evidence="4" key="1">
    <citation type="journal article" date="2019" name="Int. J. Syst. Evol. Microbiol.">
        <title>The Global Catalogue of Microorganisms (GCM) 10K type strain sequencing project: providing services to taxonomists for standard genome sequencing and annotation.</title>
        <authorList>
            <consortium name="The Broad Institute Genomics Platform"/>
            <consortium name="The Broad Institute Genome Sequencing Center for Infectious Disease"/>
            <person name="Wu L."/>
            <person name="Ma J."/>
        </authorList>
    </citation>
    <scope>NUCLEOTIDE SEQUENCE [LARGE SCALE GENOMIC DNA]</scope>
    <source>
        <strain evidence="4">IBRC 10765</strain>
    </source>
</reference>
<dbReference type="Pfam" id="PF06580">
    <property type="entry name" value="His_kinase"/>
    <property type="match status" value="1"/>
</dbReference>
<evidence type="ECO:0000313" key="3">
    <source>
        <dbReference type="EMBL" id="MFC3851410.1"/>
    </source>
</evidence>
<dbReference type="EMBL" id="JBHRYR010000002">
    <property type="protein sequence ID" value="MFC3851410.1"/>
    <property type="molecule type" value="Genomic_DNA"/>
</dbReference>
<keyword evidence="1" id="KW-0812">Transmembrane</keyword>
<dbReference type="InterPro" id="IPR010559">
    <property type="entry name" value="Sig_transdc_His_kin_internal"/>
</dbReference>
<protein>
    <submittedName>
        <fullName evidence="3">Sensor histidine kinase</fullName>
        <ecNumber evidence="3">2.7.13.3</ecNumber>
    </submittedName>
</protein>
<sequence>MAVQVPENQALPPRSLNLCSDQAAWFVLLISQLLAFVQALLMGPEAFWWHLASASLYCHWVGLLGLLALCHWQRRGVDGQKTWHWVVYWLSLCVIALLGLVMGYAGLRWLLPASMAFSGLQLSMQAAALMMFCALLLRYAYVQQALALRQRAITQAQFDALQARVQPHFLFNAMNAIAALIPLDPKRAEQGIEQLSDLLRASLQTQQPLATLREEVQLAEAYIGLEQARFGTRLQVHWGIDPSLLEQRLPRLTLQLLIENAVIHGISTRPQGGCVAINTERQNRHWQLTVQNPLPESAAVGRGNGIALSTLRQRGKALMGEAFYLGLNMQVDQATATVLLPYQTTEDKEAG</sequence>
<dbReference type="SUPFAM" id="SSF55874">
    <property type="entry name" value="ATPase domain of HSP90 chaperone/DNA topoisomerase II/histidine kinase"/>
    <property type="match status" value="1"/>
</dbReference>
<keyword evidence="3" id="KW-0808">Transferase</keyword>
<dbReference type="EC" id="2.7.13.3" evidence="3"/>
<keyword evidence="4" id="KW-1185">Reference proteome</keyword>
<comment type="caution">
    <text evidence="3">The sequence shown here is derived from an EMBL/GenBank/DDBJ whole genome shotgun (WGS) entry which is preliminary data.</text>
</comment>
<dbReference type="Proteomes" id="UP001595617">
    <property type="component" value="Unassembled WGS sequence"/>
</dbReference>
<feature type="domain" description="Signal transduction histidine kinase internal region" evidence="2">
    <location>
        <begin position="156"/>
        <end position="234"/>
    </location>
</feature>
<feature type="transmembrane region" description="Helical" evidence="1">
    <location>
        <begin position="23"/>
        <end position="41"/>
    </location>
</feature>
<evidence type="ECO:0000313" key="4">
    <source>
        <dbReference type="Proteomes" id="UP001595617"/>
    </source>
</evidence>
<keyword evidence="1" id="KW-1133">Transmembrane helix</keyword>
<dbReference type="PANTHER" id="PTHR34220:SF7">
    <property type="entry name" value="SENSOR HISTIDINE KINASE YPDA"/>
    <property type="match status" value="1"/>
</dbReference>
<feature type="transmembrane region" description="Helical" evidence="1">
    <location>
        <begin position="47"/>
        <end position="70"/>
    </location>
</feature>
<dbReference type="PANTHER" id="PTHR34220">
    <property type="entry name" value="SENSOR HISTIDINE KINASE YPDA"/>
    <property type="match status" value="1"/>
</dbReference>
<feature type="transmembrane region" description="Helical" evidence="1">
    <location>
        <begin position="82"/>
        <end position="102"/>
    </location>
</feature>
<name>A0ABV7ZT99_9GAMM</name>
<feature type="transmembrane region" description="Helical" evidence="1">
    <location>
        <begin position="122"/>
        <end position="141"/>
    </location>
</feature>
<dbReference type="RefSeq" id="WP_380692563.1">
    <property type="nucleotide sequence ID" value="NZ_JBHRYR010000002.1"/>
</dbReference>
<evidence type="ECO:0000256" key="1">
    <source>
        <dbReference type="SAM" id="Phobius"/>
    </source>
</evidence>
<dbReference type="InterPro" id="IPR036890">
    <property type="entry name" value="HATPase_C_sf"/>
</dbReference>
<keyword evidence="1" id="KW-0472">Membrane</keyword>
<dbReference type="Gene3D" id="3.30.565.10">
    <property type="entry name" value="Histidine kinase-like ATPase, C-terminal domain"/>
    <property type="match status" value="1"/>
</dbReference>
<keyword evidence="3" id="KW-0418">Kinase</keyword>
<organism evidence="3 4">
    <name type="scientific">Saccharospirillum mangrovi</name>
    <dbReference type="NCBI Taxonomy" id="2161747"/>
    <lineage>
        <taxon>Bacteria</taxon>
        <taxon>Pseudomonadati</taxon>
        <taxon>Pseudomonadota</taxon>
        <taxon>Gammaproteobacteria</taxon>
        <taxon>Oceanospirillales</taxon>
        <taxon>Saccharospirillaceae</taxon>
        <taxon>Saccharospirillum</taxon>
    </lineage>
</organism>
<proteinExistence type="predicted"/>
<dbReference type="GO" id="GO:0004673">
    <property type="term" value="F:protein histidine kinase activity"/>
    <property type="evidence" value="ECO:0007669"/>
    <property type="project" value="UniProtKB-EC"/>
</dbReference>
<dbReference type="InterPro" id="IPR050640">
    <property type="entry name" value="Bact_2-comp_sensor_kinase"/>
</dbReference>
<gene>
    <name evidence="3" type="ORF">ACFOOG_01080</name>
</gene>